<dbReference type="PANTHER" id="PTHR34352">
    <property type="entry name" value="PROTEIN YHFA"/>
    <property type="match status" value="1"/>
</dbReference>
<evidence type="ECO:0000313" key="1">
    <source>
        <dbReference type="EMBL" id="EOT87629.1"/>
    </source>
</evidence>
<keyword evidence="2" id="KW-1185">Reference proteome</keyword>
<organism evidence="1 2">
    <name type="scientific">Enterococcus sulfureus ATCC 49903</name>
    <dbReference type="NCBI Taxonomy" id="1140003"/>
    <lineage>
        <taxon>Bacteria</taxon>
        <taxon>Bacillati</taxon>
        <taxon>Bacillota</taxon>
        <taxon>Bacilli</taxon>
        <taxon>Lactobacillales</taxon>
        <taxon>Enterococcaceae</taxon>
        <taxon>Enterococcus</taxon>
    </lineage>
</organism>
<dbReference type="AlphaFoldDB" id="S0KVP9"/>
<dbReference type="PATRIC" id="fig|1140003.3.peg.686"/>
<gene>
    <name evidence="1" type="ORF">I573_00686</name>
</gene>
<reference evidence="1 2" key="1">
    <citation type="submission" date="2013-03" db="EMBL/GenBank/DDBJ databases">
        <title>The Genome Sequence of Enterococcus sulfureus ATCC_49903 (PacBio/Illumina hybrid assembly).</title>
        <authorList>
            <consortium name="The Broad Institute Genomics Platform"/>
            <consortium name="The Broad Institute Genome Sequencing Center for Infectious Disease"/>
            <person name="Earl A."/>
            <person name="Russ C."/>
            <person name="Gilmore M."/>
            <person name="Surin D."/>
            <person name="Walker B."/>
            <person name="Young S."/>
            <person name="Zeng Q."/>
            <person name="Gargeya S."/>
            <person name="Fitzgerald M."/>
            <person name="Haas B."/>
            <person name="Abouelleil A."/>
            <person name="Allen A.W."/>
            <person name="Alvarado L."/>
            <person name="Arachchi H.M."/>
            <person name="Berlin A.M."/>
            <person name="Chapman S.B."/>
            <person name="Gainer-Dewar J."/>
            <person name="Goldberg J."/>
            <person name="Griggs A."/>
            <person name="Gujja S."/>
            <person name="Hansen M."/>
            <person name="Howarth C."/>
            <person name="Imamovic A."/>
            <person name="Ireland A."/>
            <person name="Larimer J."/>
            <person name="McCowan C."/>
            <person name="Murphy C."/>
            <person name="Pearson M."/>
            <person name="Poon T.W."/>
            <person name="Priest M."/>
            <person name="Roberts A."/>
            <person name="Saif S."/>
            <person name="Shea T."/>
            <person name="Sisk P."/>
            <person name="Sykes S."/>
            <person name="Wortman J."/>
            <person name="Nusbaum C."/>
            <person name="Birren B."/>
        </authorList>
    </citation>
    <scope>NUCLEOTIDE SEQUENCE [LARGE SCALE GENOMIC DNA]</scope>
    <source>
        <strain evidence="1 2">ATCC 49903</strain>
    </source>
</reference>
<comment type="caution">
    <text evidence="1">The sequence shown here is derived from an EMBL/GenBank/DDBJ whole genome shotgun (WGS) entry which is preliminary data.</text>
</comment>
<sequence>MSKHELTIVKGSEKFELAAPDKNWVLAYEEGYSPVQMLASAAGACGGYVYSSILENSKIPFEFKKIEVSYVRDETKKAEPLSEITMVFHVVVALEYQERATKCLRLVNSNCPVIQSLDPTIQVVETVEFS</sequence>
<accession>S0KVP9</accession>
<dbReference type="Gene3D" id="3.30.300.20">
    <property type="match status" value="1"/>
</dbReference>
<evidence type="ECO:0000313" key="2">
    <source>
        <dbReference type="Proteomes" id="UP000015961"/>
    </source>
</evidence>
<dbReference type="PANTHER" id="PTHR34352:SF1">
    <property type="entry name" value="PROTEIN YHFA"/>
    <property type="match status" value="1"/>
</dbReference>
<dbReference type="OrthoDB" id="13625at2"/>
<dbReference type="STRING" id="1140003.OMY_00693"/>
<dbReference type="RefSeq" id="WP_016185182.1">
    <property type="nucleotide sequence ID" value="NZ_ASWO01000001.1"/>
</dbReference>
<proteinExistence type="predicted"/>
<dbReference type="InterPro" id="IPR036102">
    <property type="entry name" value="OsmC/Ohrsf"/>
</dbReference>
<protein>
    <submittedName>
        <fullName evidence="1">OsmC/Ohr family protein</fullName>
    </submittedName>
</protein>
<dbReference type="Proteomes" id="UP000015961">
    <property type="component" value="Unassembled WGS sequence"/>
</dbReference>
<name>S0KVP9_9ENTE</name>
<dbReference type="InterPro" id="IPR003718">
    <property type="entry name" value="OsmC/Ohr_fam"/>
</dbReference>
<dbReference type="Pfam" id="PF02566">
    <property type="entry name" value="OsmC"/>
    <property type="match status" value="1"/>
</dbReference>
<dbReference type="InterPro" id="IPR015946">
    <property type="entry name" value="KH_dom-like_a/b"/>
</dbReference>
<dbReference type="EMBL" id="ASWO01000001">
    <property type="protein sequence ID" value="EOT87629.1"/>
    <property type="molecule type" value="Genomic_DNA"/>
</dbReference>
<dbReference type="eggNOG" id="COG1765">
    <property type="taxonomic scope" value="Bacteria"/>
</dbReference>
<dbReference type="SUPFAM" id="SSF82784">
    <property type="entry name" value="OsmC-like"/>
    <property type="match status" value="1"/>
</dbReference>